<accession>A0AAV6WB15</accession>
<dbReference type="Proteomes" id="UP000826271">
    <property type="component" value="Unassembled WGS sequence"/>
</dbReference>
<dbReference type="Gene3D" id="3.30.559.10">
    <property type="entry name" value="Chloramphenicol acetyltransferase-like domain"/>
    <property type="match status" value="2"/>
</dbReference>
<evidence type="ECO:0000256" key="3">
    <source>
        <dbReference type="ARBA" id="ARBA00023315"/>
    </source>
</evidence>
<name>A0AAV6WB15_9LAMI</name>
<protein>
    <submittedName>
        <fullName evidence="4">Uncharacterized protein</fullName>
    </submittedName>
</protein>
<evidence type="ECO:0000256" key="1">
    <source>
        <dbReference type="ARBA" id="ARBA00009861"/>
    </source>
</evidence>
<dbReference type="Pfam" id="PF02458">
    <property type="entry name" value="Transferase"/>
    <property type="match status" value="1"/>
</dbReference>
<evidence type="ECO:0000256" key="2">
    <source>
        <dbReference type="ARBA" id="ARBA00022679"/>
    </source>
</evidence>
<proteinExistence type="inferred from homology"/>
<dbReference type="EMBL" id="WHWC01000016">
    <property type="protein sequence ID" value="KAG8367239.1"/>
    <property type="molecule type" value="Genomic_DNA"/>
</dbReference>
<keyword evidence="3" id="KW-0012">Acyltransferase</keyword>
<keyword evidence="2" id="KW-0808">Transferase</keyword>
<dbReference type="InterPro" id="IPR023213">
    <property type="entry name" value="CAT-like_dom_sf"/>
</dbReference>
<comment type="similarity">
    <text evidence="1">Belongs to the plant acyltransferase family.</text>
</comment>
<dbReference type="AlphaFoldDB" id="A0AAV6WB15"/>
<dbReference type="PANTHER" id="PTHR31623">
    <property type="entry name" value="F21J9.9"/>
    <property type="match status" value="1"/>
</dbReference>
<comment type="caution">
    <text evidence="4">The sequence shown here is derived from an EMBL/GenBank/DDBJ whole genome shotgun (WGS) entry which is preliminary data.</text>
</comment>
<dbReference type="GO" id="GO:0016746">
    <property type="term" value="F:acyltransferase activity"/>
    <property type="evidence" value="ECO:0007669"/>
    <property type="project" value="UniProtKB-KW"/>
</dbReference>
<keyword evidence="5" id="KW-1185">Reference proteome</keyword>
<reference evidence="4" key="1">
    <citation type="submission" date="2019-10" db="EMBL/GenBank/DDBJ databases">
        <authorList>
            <person name="Zhang R."/>
            <person name="Pan Y."/>
            <person name="Wang J."/>
            <person name="Ma R."/>
            <person name="Yu S."/>
        </authorList>
    </citation>
    <scope>NUCLEOTIDE SEQUENCE</scope>
    <source>
        <strain evidence="4">LA-IB0</strain>
        <tissue evidence="4">Leaf</tissue>
    </source>
</reference>
<gene>
    <name evidence="4" type="ORF">BUALT_Bualt16G0051900</name>
</gene>
<dbReference type="PANTHER" id="PTHR31623:SF110">
    <property type="entry name" value="VINORINE SYNTHASE-LIKE"/>
    <property type="match status" value="1"/>
</dbReference>
<evidence type="ECO:0000313" key="5">
    <source>
        <dbReference type="Proteomes" id="UP000826271"/>
    </source>
</evidence>
<sequence length="308" mass="34279">MEVWKQFIPVDSIGGGDGTLVFVQITFFDCGGIAIVVSMSHQIADFESQIGFINAWAATCKGKSEFSRFSFDLANYFPPKDFPSSKMLSSLMSNEMFDTKLLVFDKEKLAALKQAAISSSGSIVNNPTSVEVVSSFIWKHFIESSKSKNSGTKTAFAATQAVNLRPRTSQPHLLKNVFGNCIMIPNAFSNDKSELHDLVSEFRSAIKTINGEYIEKAQSGDTYLNDLSSLLPPLMNGELEWCKFSSWCRFPVYDVDYGWGNPMWFCITALPFSNCATLVTSRCGDGIEAWLNMSPDYIKILQTQMELL</sequence>
<evidence type="ECO:0000313" key="4">
    <source>
        <dbReference type="EMBL" id="KAG8367239.1"/>
    </source>
</evidence>
<organism evidence="4 5">
    <name type="scientific">Buddleja alternifolia</name>
    <dbReference type="NCBI Taxonomy" id="168488"/>
    <lineage>
        <taxon>Eukaryota</taxon>
        <taxon>Viridiplantae</taxon>
        <taxon>Streptophyta</taxon>
        <taxon>Embryophyta</taxon>
        <taxon>Tracheophyta</taxon>
        <taxon>Spermatophyta</taxon>
        <taxon>Magnoliopsida</taxon>
        <taxon>eudicotyledons</taxon>
        <taxon>Gunneridae</taxon>
        <taxon>Pentapetalae</taxon>
        <taxon>asterids</taxon>
        <taxon>lamiids</taxon>
        <taxon>Lamiales</taxon>
        <taxon>Scrophulariaceae</taxon>
        <taxon>Buddlejeae</taxon>
        <taxon>Buddleja</taxon>
    </lineage>
</organism>